<name>A0A2S3IAK6_9POAL</name>
<accession>A0A2S3IAK6</accession>
<dbReference type="Proteomes" id="UP000243499">
    <property type="component" value="Chromosome 7"/>
</dbReference>
<feature type="compositionally biased region" description="Basic and acidic residues" evidence="1">
    <location>
        <begin position="1"/>
        <end position="19"/>
    </location>
</feature>
<proteinExistence type="predicted"/>
<dbReference type="AlphaFoldDB" id="A0A2S3IAK6"/>
<feature type="region of interest" description="Disordered" evidence="1">
    <location>
        <begin position="1"/>
        <end position="34"/>
    </location>
</feature>
<gene>
    <name evidence="2" type="ORF">PAHAL_7G280500</name>
</gene>
<dbReference type="Gramene" id="PAN40212">
    <property type="protein sequence ID" value="PAN40212"/>
    <property type="gene ID" value="PAHAL_7G280500"/>
</dbReference>
<protein>
    <submittedName>
        <fullName evidence="2">Uncharacterized protein</fullName>
    </submittedName>
</protein>
<organism evidence="2">
    <name type="scientific">Panicum hallii</name>
    <dbReference type="NCBI Taxonomy" id="206008"/>
    <lineage>
        <taxon>Eukaryota</taxon>
        <taxon>Viridiplantae</taxon>
        <taxon>Streptophyta</taxon>
        <taxon>Embryophyta</taxon>
        <taxon>Tracheophyta</taxon>
        <taxon>Spermatophyta</taxon>
        <taxon>Magnoliopsida</taxon>
        <taxon>Liliopsida</taxon>
        <taxon>Poales</taxon>
        <taxon>Poaceae</taxon>
        <taxon>PACMAD clade</taxon>
        <taxon>Panicoideae</taxon>
        <taxon>Panicodae</taxon>
        <taxon>Paniceae</taxon>
        <taxon>Panicinae</taxon>
        <taxon>Panicum</taxon>
        <taxon>Panicum sect. Panicum</taxon>
    </lineage>
</organism>
<evidence type="ECO:0000313" key="2">
    <source>
        <dbReference type="EMBL" id="PAN40212.2"/>
    </source>
</evidence>
<evidence type="ECO:0000256" key="1">
    <source>
        <dbReference type="SAM" id="MobiDB-lite"/>
    </source>
</evidence>
<feature type="region of interest" description="Disordered" evidence="1">
    <location>
        <begin position="134"/>
        <end position="153"/>
    </location>
</feature>
<sequence>MFKTLEDDSAPRSRREQDGHRRKGDSQMEADADEWSAQASWVICKTGRRSDTGGLVSGQPLAVDPGTHPPPAASWALALVCFSLDVLRGGPDDQPWSWTRVDDPAPFASSLRARAGLEAPPPARRVVVPTTKVPNTRASGRAPSPSTPRRYGGRTVHRRVAAAVPGASLLRPRAGRAGRDLPLRGRARRLCCCDVQPVAGDARLEARRAGTCSSTRTPTATPAPCSCNTWATAGSACSTAERARTTTRATRAAASAWWR</sequence>
<reference evidence="2" key="1">
    <citation type="submission" date="2018-04" db="EMBL/GenBank/DDBJ databases">
        <title>WGS assembly of Panicum hallii.</title>
        <authorList>
            <person name="Lovell J."/>
            <person name="Jenkins J."/>
            <person name="Lowry D."/>
            <person name="Mamidi S."/>
            <person name="Sreedasyam A."/>
            <person name="Weng X."/>
            <person name="Barry K."/>
            <person name="Bonette J."/>
            <person name="Campitelli B."/>
            <person name="Daum C."/>
            <person name="Gordon S."/>
            <person name="Gould B."/>
            <person name="Lipzen A."/>
            <person name="Macqueen A."/>
            <person name="Palacio-Mejia J."/>
            <person name="Plott C."/>
            <person name="Shakirov E."/>
            <person name="Shu S."/>
            <person name="Yoshinaga Y."/>
            <person name="Zane M."/>
            <person name="Rokhsar D."/>
            <person name="Grimwood J."/>
            <person name="Schmutz J."/>
            <person name="Juenger T."/>
        </authorList>
    </citation>
    <scope>NUCLEOTIDE SEQUENCE [LARGE SCALE GENOMIC DNA]</scope>
    <source>
        <strain evidence="2">FIL2</strain>
    </source>
</reference>
<dbReference type="EMBL" id="CM008052">
    <property type="protein sequence ID" value="PAN40212.2"/>
    <property type="molecule type" value="Genomic_DNA"/>
</dbReference>